<accession>A0A644V2S7</accession>
<dbReference type="SMART" id="SM00471">
    <property type="entry name" value="HDc"/>
    <property type="match status" value="1"/>
</dbReference>
<sequence length="159" mass="17309">MPEYSHTLFSAGCDAGVVSHCEKVAEVAARYTGGSVDSDLVYAGAMLHDIGRSKTHGIDHAGKGAKICRRLAFSEEVAEIVRRHTGAGLTEDESVLLGLPPVSAVPQTLEEKIVAHADNLVKGSREVTIYQRMMQIPDLPARSKRKIWRLSMEVELLAE</sequence>
<dbReference type="Pfam" id="PF01966">
    <property type="entry name" value="HD"/>
    <property type="match status" value="1"/>
</dbReference>
<feature type="domain" description="HD" evidence="1">
    <location>
        <begin position="17"/>
        <end position="123"/>
    </location>
</feature>
<gene>
    <name evidence="2" type="ORF">SDC9_31503</name>
</gene>
<dbReference type="PANTHER" id="PTHR38659">
    <property type="entry name" value="METAL-DEPENDENT PHOSPHOHYDROLASE"/>
    <property type="match status" value="1"/>
</dbReference>
<evidence type="ECO:0000313" key="2">
    <source>
        <dbReference type="EMBL" id="MPL85534.1"/>
    </source>
</evidence>
<proteinExistence type="predicted"/>
<evidence type="ECO:0000259" key="1">
    <source>
        <dbReference type="PROSITE" id="PS51831"/>
    </source>
</evidence>
<dbReference type="EMBL" id="VSSQ01000207">
    <property type="protein sequence ID" value="MPL85534.1"/>
    <property type="molecule type" value="Genomic_DNA"/>
</dbReference>
<dbReference type="InterPro" id="IPR003607">
    <property type="entry name" value="HD/PDEase_dom"/>
</dbReference>
<protein>
    <recommendedName>
        <fullName evidence="1">HD domain-containing protein</fullName>
    </recommendedName>
</protein>
<dbReference type="PANTHER" id="PTHR38659:SF2">
    <property type="entry name" value="HDIG DOMAIN PROTEIN"/>
    <property type="match status" value="1"/>
</dbReference>
<comment type="caution">
    <text evidence="2">The sequence shown here is derived from an EMBL/GenBank/DDBJ whole genome shotgun (WGS) entry which is preliminary data.</text>
</comment>
<dbReference type="CDD" id="cd00077">
    <property type="entry name" value="HDc"/>
    <property type="match status" value="1"/>
</dbReference>
<dbReference type="Gene3D" id="1.10.3210.10">
    <property type="entry name" value="Hypothetical protein af1432"/>
    <property type="match status" value="1"/>
</dbReference>
<dbReference type="InterPro" id="IPR006675">
    <property type="entry name" value="HDIG_dom"/>
</dbReference>
<organism evidence="2">
    <name type="scientific">bioreactor metagenome</name>
    <dbReference type="NCBI Taxonomy" id="1076179"/>
    <lineage>
        <taxon>unclassified sequences</taxon>
        <taxon>metagenomes</taxon>
        <taxon>ecological metagenomes</taxon>
    </lineage>
</organism>
<dbReference type="PROSITE" id="PS51831">
    <property type="entry name" value="HD"/>
    <property type="match status" value="1"/>
</dbReference>
<dbReference type="SUPFAM" id="SSF109604">
    <property type="entry name" value="HD-domain/PDEase-like"/>
    <property type="match status" value="1"/>
</dbReference>
<name>A0A644V2S7_9ZZZZ</name>
<dbReference type="AlphaFoldDB" id="A0A644V2S7"/>
<reference evidence="2" key="1">
    <citation type="submission" date="2019-08" db="EMBL/GenBank/DDBJ databases">
        <authorList>
            <person name="Kucharzyk K."/>
            <person name="Murdoch R.W."/>
            <person name="Higgins S."/>
            <person name="Loffler F."/>
        </authorList>
    </citation>
    <scope>NUCLEOTIDE SEQUENCE</scope>
</reference>
<dbReference type="InterPro" id="IPR006674">
    <property type="entry name" value="HD_domain"/>
</dbReference>
<dbReference type="NCBIfam" id="TIGR00277">
    <property type="entry name" value="HDIG"/>
    <property type="match status" value="1"/>
</dbReference>